<sequence>MIVLDTNVLSELMRPEPDACVVAWLDSQDTSAVTISAITVAEILYGIERMPSGQRQRRFAAMAAAMFEEDFAGRILPFDEVAAVHYAEQVAISERAGRVVHTADAQIAAICRQHHATLATRNVKDFESLGIDILNPWEHRSAPRP</sequence>
<evidence type="ECO:0000256" key="3">
    <source>
        <dbReference type="ARBA" id="ARBA00022722"/>
    </source>
</evidence>
<keyword evidence="6 8" id="KW-0460">Magnesium</keyword>
<evidence type="ECO:0000313" key="10">
    <source>
        <dbReference type="EMBL" id="SOC54653.1"/>
    </source>
</evidence>
<dbReference type="Proteomes" id="UP000219023">
    <property type="component" value="Unassembled WGS sequence"/>
</dbReference>
<dbReference type="Pfam" id="PF01850">
    <property type="entry name" value="PIN"/>
    <property type="match status" value="1"/>
</dbReference>
<evidence type="ECO:0000259" key="9">
    <source>
        <dbReference type="Pfam" id="PF01850"/>
    </source>
</evidence>
<evidence type="ECO:0000256" key="4">
    <source>
        <dbReference type="ARBA" id="ARBA00022723"/>
    </source>
</evidence>
<dbReference type="GO" id="GO:0016787">
    <property type="term" value="F:hydrolase activity"/>
    <property type="evidence" value="ECO:0007669"/>
    <property type="project" value="UniProtKB-KW"/>
</dbReference>
<dbReference type="InterPro" id="IPR029060">
    <property type="entry name" value="PIN-like_dom_sf"/>
</dbReference>
<dbReference type="RefSeq" id="WP_097022605.1">
    <property type="nucleotide sequence ID" value="NZ_OBQJ01000004.1"/>
</dbReference>
<evidence type="ECO:0000256" key="8">
    <source>
        <dbReference type="HAMAP-Rule" id="MF_00265"/>
    </source>
</evidence>
<dbReference type="GO" id="GO:0004540">
    <property type="term" value="F:RNA nuclease activity"/>
    <property type="evidence" value="ECO:0007669"/>
    <property type="project" value="InterPro"/>
</dbReference>
<keyword evidence="2 8" id="KW-1277">Toxin-antitoxin system</keyword>
<dbReference type="EMBL" id="OBQJ01000004">
    <property type="protein sequence ID" value="SOC54653.1"/>
    <property type="molecule type" value="Genomic_DNA"/>
</dbReference>
<evidence type="ECO:0000256" key="7">
    <source>
        <dbReference type="ARBA" id="ARBA00038093"/>
    </source>
</evidence>
<evidence type="ECO:0000256" key="6">
    <source>
        <dbReference type="ARBA" id="ARBA00022842"/>
    </source>
</evidence>
<dbReference type="Gene3D" id="3.40.50.1010">
    <property type="entry name" value="5'-nuclease"/>
    <property type="match status" value="1"/>
</dbReference>
<dbReference type="InterPro" id="IPR022907">
    <property type="entry name" value="VapC_family"/>
</dbReference>
<dbReference type="GO" id="GO:0090729">
    <property type="term" value="F:toxin activity"/>
    <property type="evidence" value="ECO:0007669"/>
    <property type="project" value="UniProtKB-KW"/>
</dbReference>
<evidence type="ECO:0000256" key="1">
    <source>
        <dbReference type="ARBA" id="ARBA00001946"/>
    </source>
</evidence>
<evidence type="ECO:0000256" key="2">
    <source>
        <dbReference type="ARBA" id="ARBA00022649"/>
    </source>
</evidence>
<proteinExistence type="inferred from homology"/>
<protein>
    <recommendedName>
        <fullName evidence="8">Ribonuclease VapC</fullName>
        <shortName evidence="8">RNase VapC</shortName>
        <ecNumber evidence="8">3.1.-.-</ecNumber>
    </recommendedName>
    <alternativeName>
        <fullName evidence="8">Toxin VapC</fullName>
    </alternativeName>
</protein>
<dbReference type="InterPro" id="IPR002716">
    <property type="entry name" value="PIN_dom"/>
</dbReference>
<keyword evidence="8" id="KW-0800">Toxin</keyword>
<accession>A0A285VL07</accession>
<dbReference type="OrthoDB" id="9804823at2"/>
<evidence type="ECO:0000313" key="11">
    <source>
        <dbReference type="Proteomes" id="UP000219023"/>
    </source>
</evidence>
<dbReference type="PANTHER" id="PTHR33653:SF1">
    <property type="entry name" value="RIBONUCLEASE VAPC2"/>
    <property type="match status" value="1"/>
</dbReference>
<dbReference type="EC" id="3.1.-.-" evidence="8"/>
<dbReference type="CDD" id="cd18731">
    <property type="entry name" value="PIN_NgFitB-like"/>
    <property type="match status" value="1"/>
</dbReference>
<dbReference type="PANTHER" id="PTHR33653">
    <property type="entry name" value="RIBONUCLEASE VAPC2"/>
    <property type="match status" value="1"/>
</dbReference>
<dbReference type="HAMAP" id="MF_00265">
    <property type="entry name" value="VapC_Nob1"/>
    <property type="match status" value="1"/>
</dbReference>
<dbReference type="AlphaFoldDB" id="A0A285VL07"/>
<feature type="domain" description="PIN" evidence="9">
    <location>
        <begin position="2"/>
        <end position="124"/>
    </location>
</feature>
<name>A0A285VL07_9GAMM</name>
<evidence type="ECO:0000256" key="5">
    <source>
        <dbReference type="ARBA" id="ARBA00022801"/>
    </source>
</evidence>
<feature type="binding site" evidence="8">
    <location>
        <position position="104"/>
    </location>
    <ligand>
        <name>Mg(2+)</name>
        <dbReference type="ChEBI" id="CHEBI:18420"/>
    </ligand>
</feature>
<keyword evidence="4 8" id="KW-0479">Metal-binding</keyword>
<comment type="function">
    <text evidence="8">Toxic component of a toxin-antitoxin (TA) system. An RNase.</text>
</comment>
<keyword evidence="5 8" id="KW-0378">Hydrolase</keyword>
<dbReference type="InterPro" id="IPR050556">
    <property type="entry name" value="Type_II_TA_system_RNase"/>
</dbReference>
<dbReference type="SUPFAM" id="SSF88723">
    <property type="entry name" value="PIN domain-like"/>
    <property type="match status" value="1"/>
</dbReference>
<reference evidence="10 11" key="1">
    <citation type="submission" date="2017-08" db="EMBL/GenBank/DDBJ databases">
        <authorList>
            <person name="de Groot N.N."/>
        </authorList>
    </citation>
    <scope>NUCLEOTIDE SEQUENCE [LARGE SCALE GENOMIC DNA]</scope>
    <source>
        <strain evidence="10 11">USBA 855</strain>
    </source>
</reference>
<feature type="binding site" evidence="8">
    <location>
        <position position="5"/>
    </location>
    <ligand>
        <name>Mg(2+)</name>
        <dbReference type="ChEBI" id="CHEBI:18420"/>
    </ligand>
</feature>
<comment type="similarity">
    <text evidence="7 8">Belongs to the PINc/VapC protein family.</text>
</comment>
<dbReference type="GO" id="GO:0000287">
    <property type="term" value="F:magnesium ion binding"/>
    <property type="evidence" value="ECO:0007669"/>
    <property type="project" value="UniProtKB-UniRule"/>
</dbReference>
<comment type="cofactor">
    <cofactor evidence="1 8">
        <name>Mg(2+)</name>
        <dbReference type="ChEBI" id="CHEBI:18420"/>
    </cofactor>
</comment>
<organism evidence="10 11">
    <name type="scientific">Chromohalobacter canadensis</name>
    <dbReference type="NCBI Taxonomy" id="141389"/>
    <lineage>
        <taxon>Bacteria</taxon>
        <taxon>Pseudomonadati</taxon>
        <taxon>Pseudomonadota</taxon>
        <taxon>Gammaproteobacteria</taxon>
        <taxon>Oceanospirillales</taxon>
        <taxon>Halomonadaceae</taxon>
        <taxon>Chromohalobacter</taxon>
    </lineage>
</organism>
<gene>
    <name evidence="8" type="primary">vapC</name>
    <name evidence="10" type="ORF">SAMN05421509_10453</name>
</gene>
<keyword evidence="3 8" id="KW-0540">Nuclease</keyword>